<organism evidence="5 6">
    <name type="scientific">Fictibacillus norfolkensis</name>
    <dbReference type="NCBI Taxonomy" id="2762233"/>
    <lineage>
        <taxon>Bacteria</taxon>
        <taxon>Bacillati</taxon>
        <taxon>Bacillota</taxon>
        <taxon>Bacilli</taxon>
        <taxon>Bacillales</taxon>
        <taxon>Fictibacillaceae</taxon>
        <taxon>Fictibacillus</taxon>
    </lineage>
</organism>
<accession>A0ABR8SK90</accession>
<keyword evidence="6" id="KW-1185">Reference proteome</keyword>
<keyword evidence="1" id="KW-0732">Signal</keyword>
<dbReference type="Pfam" id="PF02872">
    <property type="entry name" value="5_nucleotid_C"/>
    <property type="match status" value="1"/>
</dbReference>
<name>A0ABR8SK90_9BACL</name>
<evidence type="ECO:0000313" key="6">
    <source>
        <dbReference type="Proteomes" id="UP000603641"/>
    </source>
</evidence>
<dbReference type="PANTHER" id="PTHR11575">
    <property type="entry name" value="5'-NUCLEOTIDASE-RELATED"/>
    <property type="match status" value="1"/>
</dbReference>
<dbReference type="Pfam" id="PF00149">
    <property type="entry name" value="Metallophos"/>
    <property type="match status" value="1"/>
</dbReference>
<dbReference type="PANTHER" id="PTHR11575:SF24">
    <property type="entry name" value="5'-NUCLEOTIDASE"/>
    <property type="match status" value="1"/>
</dbReference>
<feature type="domain" description="5'-Nucleotidase C-terminal" evidence="4">
    <location>
        <begin position="277"/>
        <end position="417"/>
    </location>
</feature>
<protein>
    <submittedName>
        <fullName evidence="5">Bifunctional metallophosphatase/5'-nucleotidase</fullName>
    </submittedName>
</protein>
<evidence type="ECO:0000313" key="5">
    <source>
        <dbReference type="EMBL" id="MBD7963903.1"/>
    </source>
</evidence>
<dbReference type="SUPFAM" id="SSF56300">
    <property type="entry name" value="Metallo-dependent phosphatases"/>
    <property type="match status" value="1"/>
</dbReference>
<proteinExistence type="inferred from homology"/>
<dbReference type="InterPro" id="IPR006179">
    <property type="entry name" value="5_nucleotidase/apyrase"/>
</dbReference>
<dbReference type="SUPFAM" id="SSF55816">
    <property type="entry name" value="5'-nucleotidase (syn. UDP-sugar hydrolase), C-terminal domain"/>
    <property type="match status" value="1"/>
</dbReference>
<dbReference type="Gene3D" id="3.90.780.10">
    <property type="entry name" value="5'-Nucleotidase, C-terminal domain"/>
    <property type="match status" value="1"/>
</dbReference>
<feature type="domain" description="Calcineurin-like phosphoesterase" evidence="3">
    <location>
        <begin position="3"/>
        <end position="195"/>
    </location>
</feature>
<dbReference type="EMBL" id="JACSQM010000003">
    <property type="protein sequence ID" value="MBD7963903.1"/>
    <property type="molecule type" value="Genomic_DNA"/>
</dbReference>
<evidence type="ECO:0000259" key="3">
    <source>
        <dbReference type="Pfam" id="PF00149"/>
    </source>
</evidence>
<dbReference type="InterPro" id="IPR004843">
    <property type="entry name" value="Calcineurin-like_PHP"/>
</dbReference>
<dbReference type="Proteomes" id="UP000603641">
    <property type="component" value="Unassembled WGS sequence"/>
</dbReference>
<reference evidence="5 6" key="1">
    <citation type="submission" date="2020-08" db="EMBL/GenBank/DDBJ databases">
        <title>A Genomic Blueprint of the Chicken Gut Microbiome.</title>
        <authorList>
            <person name="Gilroy R."/>
            <person name="Ravi A."/>
            <person name="Getino M."/>
            <person name="Pursley I."/>
            <person name="Horton D.L."/>
            <person name="Alikhan N.-F."/>
            <person name="Baker D."/>
            <person name="Gharbi K."/>
            <person name="Hall N."/>
            <person name="Watson M."/>
            <person name="Adriaenssens E.M."/>
            <person name="Foster-Nyarko E."/>
            <person name="Jarju S."/>
            <person name="Secka A."/>
            <person name="Antonio M."/>
            <person name="Oren A."/>
            <person name="Chaudhuri R."/>
            <person name="La Ragione R.M."/>
            <person name="Hildebrand F."/>
            <person name="Pallen M.J."/>
        </authorList>
    </citation>
    <scope>NUCLEOTIDE SEQUENCE [LARGE SCALE GENOMIC DNA]</scope>
    <source>
        <strain evidence="5 6">Sa2CUA10</strain>
    </source>
</reference>
<evidence type="ECO:0000259" key="4">
    <source>
        <dbReference type="Pfam" id="PF02872"/>
    </source>
</evidence>
<evidence type="ECO:0000256" key="2">
    <source>
        <dbReference type="RuleBase" id="RU362119"/>
    </source>
</evidence>
<dbReference type="InterPro" id="IPR029052">
    <property type="entry name" value="Metallo-depent_PP-like"/>
</dbReference>
<evidence type="ECO:0000256" key="1">
    <source>
        <dbReference type="ARBA" id="ARBA00022729"/>
    </source>
</evidence>
<dbReference type="Gene3D" id="3.60.21.10">
    <property type="match status" value="1"/>
</dbReference>
<dbReference type="InterPro" id="IPR006146">
    <property type="entry name" value="5'-Nucleotdase_CS"/>
</dbReference>
<gene>
    <name evidence="5" type="ORF">H9648_07520</name>
</gene>
<keyword evidence="2" id="KW-0378">Hydrolase</keyword>
<dbReference type="InterPro" id="IPR036907">
    <property type="entry name" value="5'-Nucleotdase_C_sf"/>
</dbReference>
<keyword evidence="2" id="KW-0547">Nucleotide-binding</keyword>
<dbReference type="RefSeq" id="WP_191753300.1">
    <property type="nucleotide sequence ID" value="NZ_JACSQM010000003.1"/>
</dbReference>
<comment type="caution">
    <text evidence="5">The sequence shown here is derived from an EMBL/GenBank/DDBJ whole genome shotgun (WGS) entry which is preliminary data.</text>
</comment>
<comment type="similarity">
    <text evidence="2">Belongs to the 5'-nucleotidase family.</text>
</comment>
<sequence length="462" mass="51199">MKIKIIHTNDLHSHFNNFAKAVTLINQHKDDNTILVDAGDFADFKSIELQGTRGLAAVELLGAAGYDALTVGNNEMFNGAETLEHMATQSSVPFISNNLFKKDKKTIPGVHSSVLITKNGLRIFVTGASPDLGAFNEGLGFHGENYIIAIAEELERHRGKYDLCILLNHVGTLADTELAKEISGIDVIVSSHDHVLYNEAQVVNDTFIISAGNFGEHIGVLELEINGTHKTVLQSAVYCTKDSKPDEEILSILKRSKETAIEILGKPLYRIDEPIWHDVIGENPITNLIADGLKDMLNTDIGLINSGIVNAGIFSYLSNKKLIEICPSPLNPTSFEIQGKYIMEAVQQSLDVQHCLQDGRGPGFRGKYVGRLHISGAEVVFDGLNVVEMRIGGELIDEEKWYSVASSDYLHRGSGYPSLANNRNEYYRPEEIKEIIKIYADKTEFVRRAFDTRFIELQKIKG</sequence>
<dbReference type="PROSITE" id="PS00785">
    <property type="entry name" value="5_NUCLEOTIDASE_1"/>
    <property type="match status" value="1"/>
</dbReference>
<dbReference type="InterPro" id="IPR008334">
    <property type="entry name" value="5'-Nucleotdase_C"/>
</dbReference>
<dbReference type="PRINTS" id="PR01607">
    <property type="entry name" value="APYRASEFAMLY"/>
</dbReference>